<evidence type="ECO:0000313" key="1">
    <source>
        <dbReference type="EMBL" id="EDO12888.1"/>
    </source>
</evidence>
<protein>
    <submittedName>
        <fullName evidence="1">Uncharacterized protein</fullName>
    </submittedName>
</protein>
<reference evidence="1 2" key="1">
    <citation type="submission" date="2007-03" db="EMBL/GenBank/DDBJ databases">
        <authorList>
            <person name="Fulton L."/>
            <person name="Clifton S."/>
            <person name="Fulton B."/>
            <person name="Xu J."/>
            <person name="Minx P."/>
            <person name="Pepin K.H."/>
            <person name="Johnson M."/>
            <person name="Thiruvilangam P."/>
            <person name="Bhonagiri V."/>
            <person name="Nash W.E."/>
            <person name="Mardis E.R."/>
            <person name="Wilson R.K."/>
        </authorList>
    </citation>
    <scope>NUCLEOTIDE SEQUENCE [LARGE SCALE GENOMIC DNA]</scope>
    <source>
        <strain evidence="2">ATCC 8483 / DSM 1896 / JCM 5824 / BCRC 10623 / CCUG 4943 / NCTC 11153</strain>
    </source>
</reference>
<dbReference type="Proteomes" id="UP000005475">
    <property type="component" value="Unassembled WGS sequence"/>
</dbReference>
<gene>
    <name evidence="1" type="ORF">BACOVA_01392</name>
</gene>
<accession>A0AAN3DAQ9</accession>
<name>A0AAN3DAQ9_BACO1</name>
<reference evidence="2" key="2">
    <citation type="submission" date="2007-04" db="EMBL/GenBank/DDBJ databases">
        <title>Draft genome sequence of Bacteroides ovatus (ATCC 8483).</title>
        <authorList>
            <person name="Sudarsanam P."/>
            <person name="Ley R."/>
            <person name="Guruge J."/>
            <person name="Turnbaugh P.J."/>
            <person name="Mahowald M."/>
            <person name="Liep D."/>
            <person name="Gordon J."/>
        </authorList>
    </citation>
    <scope>NUCLEOTIDE SEQUENCE [LARGE SCALE GENOMIC DNA]</scope>
    <source>
        <strain evidence="2">ATCC 8483 / DSM 1896 / JCM 5824 / BCRC 10623 / CCUG 4943 / NCTC 11153</strain>
    </source>
</reference>
<evidence type="ECO:0000313" key="2">
    <source>
        <dbReference type="Proteomes" id="UP000005475"/>
    </source>
</evidence>
<dbReference type="AlphaFoldDB" id="A0AAN3DAQ9"/>
<organism evidence="1 2">
    <name type="scientific">Bacteroides ovatus (strain ATCC 8483 / DSM 1896 / JCM 5824 / BCRC 10623 / CCUG 4943 / NCTC 11153)</name>
    <dbReference type="NCBI Taxonomy" id="411476"/>
    <lineage>
        <taxon>Bacteria</taxon>
        <taxon>Pseudomonadati</taxon>
        <taxon>Bacteroidota</taxon>
        <taxon>Bacteroidia</taxon>
        <taxon>Bacteroidales</taxon>
        <taxon>Bacteroidaceae</taxon>
        <taxon>Bacteroides</taxon>
    </lineage>
</organism>
<dbReference type="EMBL" id="AAXF02000043">
    <property type="protein sequence ID" value="EDO12888.1"/>
    <property type="molecule type" value="Genomic_DNA"/>
</dbReference>
<sequence>MFVYEEKEVDYPAKGAHLFLFSSFVNGWLQHSAFMNPITL</sequence>
<proteinExistence type="predicted"/>
<comment type="caution">
    <text evidence="1">The sequence shown here is derived from an EMBL/GenBank/DDBJ whole genome shotgun (WGS) entry which is preliminary data.</text>
</comment>